<protein>
    <submittedName>
        <fullName evidence="3">Glucuronosyltransferase</fullName>
    </submittedName>
</protein>
<organism evidence="2 3">
    <name type="scientific">Strongyloides venezuelensis</name>
    <name type="common">Threadworm</name>
    <dbReference type="NCBI Taxonomy" id="75913"/>
    <lineage>
        <taxon>Eukaryota</taxon>
        <taxon>Metazoa</taxon>
        <taxon>Ecdysozoa</taxon>
        <taxon>Nematoda</taxon>
        <taxon>Chromadorea</taxon>
        <taxon>Rhabditida</taxon>
        <taxon>Tylenchina</taxon>
        <taxon>Panagrolaimomorpha</taxon>
        <taxon>Strongyloidoidea</taxon>
        <taxon>Strongyloididae</taxon>
        <taxon>Strongyloides</taxon>
    </lineage>
</organism>
<dbReference type="Proteomes" id="UP000035680">
    <property type="component" value="Unassembled WGS sequence"/>
</dbReference>
<reference evidence="3" key="2">
    <citation type="submission" date="2015-08" db="UniProtKB">
        <authorList>
            <consortium name="WormBaseParasite"/>
        </authorList>
    </citation>
    <scope>IDENTIFICATION</scope>
</reference>
<feature type="chain" id="PRO_5005329350" evidence="1">
    <location>
        <begin position="19"/>
        <end position="126"/>
    </location>
</feature>
<dbReference type="WBParaSite" id="SVE_0335800.1">
    <property type="protein sequence ID" value="SVE_0335800.1"/>
    <property type="gene ID" value="SVE_0335800"/>
</dbReference>
<sequence>MFFKYFLLIFNFLWIANTYKILVVNPKLAYSHVNFFSQAADILTEAGHDVTVLTISIDPTIKHPGAYKSKVSAIPPMKEVEDIFSRVFSNERLWNISNNPLEQLKVNFRLIPIINHKISIYDGESY</sequence>
<dbReference type="AlphaFoldDB" id="A0A0K0F3H5"/>
<keyword evidence="1" id="KW-0732">Signal</keyword>
<dbReference type="STRING" id="75913.A0A0K0F3H5"/>
<evidence type="ECO:0000313" key="3">
    <source>
        <dbReference type="WBParaSite" id="SVE_0335800.1"/>
    </source>
</evidence>
<keyword evidence="2" id="KW-1185">Reference proteome</keyword>
<accession>A0A0K0F3H5</accession>
<dbReference type="SUPFAM" id="SSF53756">
    <property type="entry name" value="UDP-Glycosyltransferase/glycogen phosphorylase"/>
    <property type="match status" value="1"/>
</dbReference>
<reference evidence="2" key="1">
    <citation type="submission" date="2014-07" db="EMBL/GenBank/DDBJ databases">
        <authorList>
            <person name="Martin A.A"/>
            <person name="De Silva N."/>
        </authorList>
    </citation>
    <scope>NUCLEOTIDE SEQUENCE</scope>
</reference>
<name>A0A0K0F3H5_STRVS</name>
<proteinExistence type="predicted"/>
<evidence type="ECO:0000256" key="1">
    <source>
        <dbReference type="SAM" id="SignalP"/>
    </source>
</evidence>
<feature type="signal peptide" evidence="1">
    <location>
        <begin position="1"/>
        <end position="18"/>
    </location>
</feature>
<evidence type="ECO:0000313" key="2">
    <source>
        <dbReference type="Proteomes" id="UP000035680"/>
    </source>
</evidence>